<feature type="domain" description="PIN" evidence="1">
    <location>
        <begin position="21"/>
        <end position="130"/>
    </location>
</feature>
<comment type="caution">
    <text evidence="2">The sequence shown here is derived from an EMBL/GenBank/DDBJ whole genome shotgun (WGS) entry which is preliminary data.</text>
</comment>
<dbReference type="RefSeq" id="WP_233375758.1">
    <property type="nucleotide sequence ID" value="NZ_JAJTWU010000023.1"/>
</dbReference>
<dbReference type="InterPro" id="IPR029060">
    <property type="entry name" value="PIN-like_dom_sf"/>
</dbReference>
<evidence type="ECO:0000313" key="3">
    <source>
        <dbReference type="Proteomes" id="UP001200741"/>
    </source>
</evidence>
<organism evidence="2 3">
    <name type="scientific">Pelomonas cellulosilytica</name>
    <dbReference type="NCBI Taxonomy" id="2906762"/>
    <lineage>
        <taxon>Bacteria</taxon>
        <taxon>Pseudomonadati</taxon>
        <taxon>Pseudomonadota</taxon>
        <taxon>Betaproteobacteria</taxon>
        <taxon>Burkholderiales</taxon>
        <taxon>Sphaerotilaceae</taxon>
        <taxon>Roseateles</taxon>
    </lineage>
</organism>
<dbReference type="PANTHER" id="PTHR34610">
    <property type="entry name" value="SSL7007 PROTEIN"/>
    <property type="match status" value="1"/>
</dbReference>
<proteinExistence type="predicted"/>
<name>A0ABS8Y1Z4_9BURK</name>
<dbReference type="CDD" id="cd09854">
    <property type="entry name" value="PIN_VapC-like"/>
    <property type="match status" value="1"/>
</dbReference>
<accession>A0ABS8Y1Z4</accession>
<dbReference type="Proteomes" id="UP001200741">
    <property type="component" value="Unassembled WGS sequence"/>
</dbReference>
<keyword evidence="3" id="KW-1185">Reference proteome</keyword>
<dbReference type="Pfam" id="PF13470">
    <property type="entry name" value="PIN_3"/>
    <property type="match status" value="1"/>
</dbReference>
<reference evidence="2 3" key="1">
    <citation type="submission" date="2021-12" db="EMBL/GenBank/DDBJ databases">
        <title>Genome seq of P8.</title>
        <authorList>
            <person name="Seo T."/>
        </authorList>
    </citation>
    <scope>NUCLEOTIDE SEQUENCE [LARGE SCALE GENOMIC DNA]</scope>
    <source>
        <strain evidence="2 3">P8</strain>
    </source>
</reference>
<dbReference type="InterPro" id="IPR002850">
    <property type="entry name" value="PIN_toxin-like"/>
</dbReference>
<protein>
    <submittedName>
        <fullName evidence="2">Toxin-antitoxin system toxin component, PIN family</fullName>
    </submittedName>
</protein>
<dbReference type="InterPro" id="IPR002716">
    <property type="entry name" value="PIN_dom"/>
</dbReference>
<evidence type="ECO:0000259" key="1">
    <source>
        <dbReference type="Pfam" id="PF13470"/>
    </source>
</evidence>
<sequence>MDVAPSPTPSPASGHDRRPGIVVDTQVVMDWLVFNDPRVQALGVALRAGAVRWWVAPAMRDEIRHVLGRGVAARYAPDIALVEAHFDAHAEAVEQATPSPRLVCRDPDDQKFIDLALARGAHWLVSRDKALLTLARRAAPRGLRITKPEHWSLE</sequence>
<gene>
    <name evidence="2" type="ORF">LXT13_28210</name>
</gene>
<dbReference type="SUPFAM" id="SSF88723">
    <property type="entry name" value="PIN domain-like"/>
    <property type="match status" value="1"/>
</dbReference>
<dbReference type="NCBIfam" id="TIGR00305">
    <property type="entry name" value="putative toxin-antitoxin system toxin component, PIN family"/>
    <property type="match status" value="1"/>
</dbReference>
<dbReference type="EMBL" id="JAJTWU010000023">
    <property type="protein sequence ID" value="MCE4558262.1"/>
    <property type="molecule type" value="Genomic_DNA"/>
</dbReference>
<dbReference type="PANTHER" id="PTHR34610:SF3">
    <property type="entry name" value="SSL7007 PROTEIN"/>
    <property type="match status" value="1"/>
</dbReference>
<evidence type="ECO:0000313" key="2">
    <source>
        <dbReference type="EMBL" id="MCE4558262.1"/>
    </source>
</evidence>